<feature type="disulfide bond" evidence="8">
    <location>
        <begin position="440"/>
        <end position="483"/>
    </location>
</feature>
<dbReference type="Gene3D" id="2.10.70.10">
    <property type="entry name" value="Complement Module, domain 1"/>
    <property type="match status" value="8"/>
</dbReference>
<comment type="caution">
    <text evidence="11">The sequence shown here is derived from an EMBL/GenBank/DDBJ whole genome shotgun (WGS) entry which is preliminary data.</text>
</comment>
<feature type="domain" description="Sushi" evidence="10">
    <location>
        <begin position="438"/>
        <end position="496"/>
    </location>
</feature>
<evidence type="ECO:0000256" key="3">
    <source>
        <dbReference type="ARBA" id="ARBA00022659"/>
    </source>
</evidence>
<feature type="region of interest" description="Disordered" evidence="9">
    <location>
        <begin position="1"/>
        <end position="33"/>
    </location>
</feature>
<feature type="domain" description="Sushi" evidence="10">
    <location>
        <begin position="198"/>
        <end position="255"/>
    </location>
</feature>
<keyword evidence="2" id="KW-0964">Secreted</keyword>
<comment type="subcellular location">
    <subcellularLocation>
        <location evidence="1">Secreted</location>
    </subcellularLocation>
</comment>
<evidence type="ECO:0000256" key="1">
    <source>
        <dbReference type="ARBA" id="ARBA00004613"/>
    </source>
</evidence>
<feature type="domain" description="Sushi" evidence="10">
    <location>
        <begin position="12"/>
        <end position="80"/>
    </location>
</feature>
<dbReference type="PANTHER" id="PTHR45785:SF7">
    <property type="entry name" value="COMPLEMENT FACTOR H"/>
    <property type="match status" value="1"/>
</dbReference>
<keyword evidence="7" id="KW-0325">Glycoprotein</keyword>
<dbReference type="AlphaFoldDB" id="A0AB34HZE6"/>
<dbReference type="CDD" id="cd00033">
    <property type="entry name" value="CCP"/>
    <property type="match status" value="5"/>
</dbReference>
<comment type="caution">
    <text evidence="8">Lacks conserved residue(s) required for the propagation of feature annotation.</text>
</comment>
<evidence type="ECO:0000259" key="10">
    <source>
        <dbReference type="PROSITE" id="PS50923"/>
    </source>
</evidence>
<dbReference type="EMBL" id="JAIQCJ010000524">
    <property type="protein sequence ID" value="KAJ8796130.1"/>
    <property type="molecule type" value="Genomic_DNA"/>
</dbReference>
<gene>
    <name evidence="11" type="ORF">J1605_002259</name>
</gene>
<evidence type="ECO:0000256" key="6">
    <source>
        <dbReference type="ARBA" id="ARBA00023157"/>
    </source>
</evidence>
<evidence type="ECO:0000256" key="8">
    <source>
        <dbReference type="PROSITE-ProRule" id="PRU00302"/>
    </source>
</evidence>
<keyword evidence="3 8" id="KW-0768">Sushi</keyword>
<name>A0AB34HZE6_ESCRO</name>
<dbReference type="SUPFAM" id="SSF57535">
    <property type="entry name" value="Complement control module/SCR domain"/>
    <property type="match status" value="8"/>
</dbReference>
<dbReference type="FunFam" id="2.10.70.10:FF:000054">
    <property type="entry name" value="Complement inhibitory factor H"/>
    <property type="match status" value="1"/>
</dbReference>
<dbReference type="InterPro" id="IPR035976">
    <property type="entry name" value="Sushi/SCR/CCP_sf"/>
</dbReference>
<dbReference type="Pfam" id="PF00084">
    <property type="entry name" value="Sushi"/>
    <property type="match status" value="7"/>
</dbReference>
<feature type="domain" description="Sushi" evidence="10">
    <location>
        <begin position="139"/>
        <end position="197"/>
    </location>
</feature>
<feature type="domain" description="Sushi" evidence="10">
    <location>
        <begin position="376"/>
        <end position="433"/>
    </location>
</feature>
<keyword evidence="5" id="KW-0677">Repeat</keyword>
<keyword evidence="4" id="KW-0732">Signal</keyword>
<dbReference type="Proteomes" id="UP001159641">
    <property type="component" value="Unassembled WGS sequence"/>
</dbReference>
<evidence type="ECO:0000256" key="9">
    <source>
        <dbReference type="SAM" id="MobiDB-lite"/>
    </source>
</evidence>
<evidence type="ECO:0000256" key="4">
    <source>
        <dbReference type="ARBA" id="ARBA00022729"/>
    </source>
</evidence>
<dbReference type="GO" id="GO:0006956">
    <property type="term" value="P:complement activation"/>
    <property type="evidence" value="ECO:0007669"/>
    <property type="project" value="TreeGrafter"/>
</dbReference>
<feature type="disulfide bond" evidence="8">
    <location>
        <begin position="141"/>
        <end position="184"/>
    </location>
</feature>
<proteinExistence type="predicted"/>
<organism evidence="11 12">
    <name type="scientific">Eschrichtius robustus</name>
    <name type="common">California gray whale</name>
    <name type="synonym">Eschrichtius gibbosus</name>
    <dbReference type="NCBI Taxonomy" id="9764"/>
    <lineage>
        <taxon>Eukaryota</taxon>
        <taxon>Metazoa</taxon>
        <taxon>Chordata</taxon>
        <taxon>Craniata</taxon>
        <taxon>Vertebrata</taxon>
        <taxon>Euteleostomi</taxon>
        <taxon>Mammalia</taxon>
        <taxon>Eutheria</taxon>
        <taxon>Laurasiatheria</taxon>
        <taxon>Artiodactyla</taxon>
        <taxon>Whippomorpha</taxon>
        <taxon>Cetacea</taxon>
        <taxon>Mysticeti</taxon>
        <taxon>Eschrichtiidae</taxon>
        <taxon>Eschrichtius</taxon>
    </lineage>
</organism>
<dbReference type="GO" id="GO:0001851">
    <property type="term" value="F:complement component C3b binding"/>
    <property type="evidence" value="ECO:0007669"/>
    <property type="project" value="TreeGrafter"/>
</dbReference>
<dbReference type="InterPro" id="IPR000436">
    <property type="entry name" value="Sushi_SCR_CCP_dom"/>
</dbReference>
<keyword evidence="12" id="KW-1185">Reference proteome</keyword>
<accession>A0AB34HZE6</accession>
<evidence type="ECO:0000256" key="7">
    <source>
        <dbReference type="ARBA" id="ARBA00023180"/>
    </source>
</evidence>
<dbReference type="GO" id="GO:0005615">
    <property type="term" value="C:extracellular space"/>
    <property type="evidence" value="ECO:0007669"/>
    <property type="project" value="TreeGrafter"/>
</dbReference>
<evidence type="ECO:0000313" key="12">
    <source>
        <dbReference type="Proteomes" id="UP001159641"/>
    </source>
</evidence>
<feature type="domain" description="Sushi" evidence="10">
    <location>
        <begin position="81"/>
        <end position="138"/>
    </location>
</feature>
<dbReference type="FunFam" id="2.10.70.10:FF:000060">
    <property type="entry name" value="Complement inhibitory factor H"/>
    <property type="match status" value="1"/>
</dbReference>
<reference evidence="11 12" key="1">
    <citation type="submission" date="2022-11" db="EMBL/GenBank/DDBJ databases">
        <title>Whole genome sequence of Eschrichtius robustus ER-17-0199.</title>
        <authorList>
            <person name="Bruniche-Olsen A."/>
            <person name="Black A.N."/>
            <person name="Fields C.J."/>
            <person name="Walden K."/>
            <person name="Dewoody J.A."/>
        </authorList>
    </citation>
    <scope>NUCLEOTIDE SEQUENCE [LARGE SCALE GENOMIC DNA]</scope>
    <source>
        <strain evidence="11">ER-17-0199</strain>
        <tissue evidence="11">Blubber</tissue>
    </source>
</reference>
<evidence type="ECO:0000313" key="11">
    <source>
        <dbReference type="EMBL" id="KAJ8796130.1"/>
    </source>
</evidence>
<dbReference type="SMART" id="SM00032">
    <property type="entry name" value="CCP"/>
    <property type="match status" value="8"/>
</dbReference>
<sequence>MECGVPEFGEKLPCSQPPQVDHGTIKSSSSAEERRETFAPKLYAHGTKLSYTCEDGFRISEENVITCHMGKWSSPPHCVGLPCGFPPLIQHGVVSNEKDSYQHGEEVIYNCDEGFGIDGPASIRCLGEKWSLPPECINTDCFNVPSFNDAVRIDRKKKSYRSGEQVAFKCLQYYQLDGANTVQCIKSKWIGRPACRDVSCVNPPKVENAIIQKERSRYQNGERVLYECIRPYDLFGAVDVMCLNGTWTKPPQCKARASAPSPARPGVGADKPLGLQHNWNICMNVPLGISNMLLLLNVILTLWVSCAHAQGRTCDFPEIKHGTIYDENSYKQIFPVDIGKYFYYTCDHSFVSPSQLLWNRIICTQEGWSPRPKCLRQCFFPWVENGHSASSGQTRQEGETVQIVCDTGYSLPNNCSSVTCAEDGWSSPPKCSRGYSQGKCGPPPPIDNGDTTSFPAPVYPPGSTVEYQCQSYYELQGNRYVVCQNGEWSEPPKCLDACVISEEIMKKHNIQLKWRRDKKLYSKTDDTVEFTCKRGYYRRTPNHTFRTSCQEGKLAYPICG</sequence>
<evidence type="ECO:0000256" key="2">
    <source>
        <dbReference type="ARBA" id="ARBA00022525"/>
    </source>
</evidence>
<dbReference type="PROSITE" id="PS50923">
    <property type="entry name" value="SUSHI"/>
    <property type="match status" value="6"/>
</dbReference>
<dbReference type="FunFam" id="2.10.70.10:FF:000026">
    <property type="entry name" value="Complement inhibitory factor H"/>
    <property type="match status" value="2"/>
</dbReference>
<evidence type="ECO:0000256" key="5">
    <source>
        <dbReference type="ARBA" id="ARBA00022737"/>
    </source>
</evidence>
<dbReference type="PANTHER" id="PTHR45785">
    <property type="entry name" value="COMPLEMENT FACTOR H-RELATED"/>
    <property type="match status" value="1"/>
</dbReference>
<dbReference type="InterPro" id="IPR051503">
    <property type="entry name" value="ComplSys_Reg/VirEntry_Med"/>
</dbReference>
<keyword evidence="6 8" id="KW-1015">Disulfide bond</keyword>
<protein>
    <recommendedName>
        <fullName evidence="10">Sushi domain-containing protein</fullName>
    </recommendedName>
</protein>